<dbReference type="PANTHER" id="PTHR31118">
    <property type="entry name" value="CYCLASE-LIKE PROTEIN 2"/>
    <property type="match status" value="1"/>
</dbReference>
<dbReference type="GO" id="GO:0004061">
    <property type="term" value="F:arylformamidase activity"/>
    <property type="evidence" value="ECO:0007669"/>
    <property type="project" value="InterPro"/>
</dbReference>
<accession>A0A557XWE4</accession>
<dbReference type="RefSeq" id="WP_144950711.1">
    <property type="nucleotide sequence ID" value="NZ_VMQU01000031.1"/>
</dbReference>
<evidence type="ECO:0000313" key="1">
    <source>
        <dbReference type="EMBL" id="TVS90394.1"/>
    </source>
</evidence>
<dbReference type="SUPFAM" id="SSF102198">
    <property type="entry name" value="Putative cyclase"/>
    <property type="match status" value="1"/>
</dbReference>
<organism evidence="1 2">
    <name type="scientific">Mycobacterium helveticum</name>
    <dbReference type="NCBI Taxonomy" id="2592811"/>
    <lineage>
        <taxon>Bacteria</taxon>
        <taxon>Bacillati</taxon>
        <taxon>Actinomycetota</taxon>
        <taxon>Actinomycetes</taxon>
        <taxon>Mycobacteriales</taxon>
        <taxon>Mycobacteriaceae</taxon>
        <taxon>Mycobacterium</taxon>
    </lineage>
</organism>
<sequence length="227" mass="25479">MIDLTMPIRENDGRYTSRNTFYPEPHTFEEHGVQSSTFKMFAHFGTHVDAPRHFIQGGDTIDEIPPQRLMGRGAVFDLSDFRNYRPIDADNLAERDPGLAANDIAILRTDWTDRMWGAPEFLTAAPFLTGDGARWLVDHGVKAVVYDFPEEEIVRKDPWDGKDAVVHHTILGNDIYNIEYVVNLYRIAEPFVGLIATPLPLVNLDGSPARVLAFEGGEAISFFASIS</sequence>
<dbReference type="InterPro" id="IPR007325">
    <property type="entry name" value="KFase/CYL"/>
</dbReference>
<comment type="caution">
    <text evidence="1">The sequence shown here is derived from an EMBL/GenBank/DDBJ whole genome shotgun (WGS) entry which is preliminary data.</text>
</comment>
<evidence type="ECO:0000313" key="2">
    <source>
        <dbReference type="Proteomes" id="UP000320513"/>
    </source>
</evidence>
<dbReference type="InterPro" id="IPR037175">
    <property type="entry name" value="KFase_sf"/>
</dbReference>
<keyword evidence="2" id="KW-1185">Reference proteome</keyword>
<dbReference type="AlphaFoldDB" id="A0A557XWE4"/>
<proteinExistence type="predicted"/>
<dbReference type="EMBL" id="VMQU01000031">
    <property type="protein sequence ID" value="TVS90394.1"/>
    <property type="molecule type" value="Genomic_DNA"/>
</dbReference>
<dbReference type="PANTHER" id="PTHR31118:SF32">
    <property type="entry name" value="KYNURENINE FORMAMIDASE"/>
    <property type="match status" value="1"/>
</dbReference>
<reference evidence="1 2" key="1">
    <citation type="submission" date="2019-07" db="EMBL/GenBank/DDBJ databases">
        <title>New Mycobacterium species.</title>
        <authorList>
            <person name="Tortoli E."/>
            <person name="Ghielmetti G."/>
            <person name="Friedel U."/>
            <person name="Trovato A."/>
        </authorList>
    </citation>
    <scope>NUCLEOTIDE SEQUENCE [LARGE SCALE GENOMIC DNA]</scope>
    <source>
        <strain evidence="1 2">16-83</strain>
    </source>
</reference>
<dbReference type="Gene3D" id="3.50.30.50">
    <property type="entry name" value="Putative cyclase"/>
    <property type="match status" value="1"/>
</dbReference>
<dbReference type="OrthoDB" id="7067800at2"/>
<protein>
    <submittedName>
        <fullName evidence="1">Cyclase family protein</fullName>
    </submittedName>
</protein>
<gene>
    <name evidence="1" type="ORF">FPZ47_09595</name>
</gene>
<dbReference type="GO" id="GO:0019441">
    <property type="term" value="P:L-tryptophan catabolic process to kynurenine"/>
    <property type="evidence" value="ECO:0007669"/>
    <property type="project" value="InterPro"/>
</dbReference>
<dbReference type="Proteomes" id="UP000320513">
    <property type="component" value="Unassembled WGS sequence"/>
</dbReference>
<dbReference type="Pfam" id="PF04199">
    <property type="entry name" value="Cyclase"/>
    <property type="match status" value="1"/>
</dbReference>
<name>A0A557XWE4_9MYCO</name>